<dbReference type="CDD" id="cd12913">
    <property type="entry name" value="PDC1_MCP_like"/>
    <property type="match status" value="1"/>
</dbReference>
<dbReference type="GO" id="GO:0006935">
    <property type="term" value="P:chemotaxis"/>
    <property type="evidence" value="ECO:0007669"/>
    <property type="project" value="UniProtKB-KW"/>
</dbReference>
<dbReference type="PANTHER" id="PTHR32089">
    <property type="entry name" value="METHYL-ACCEPTING CHEMOTAXIS PROTEIN MCPB"/>
    <property type="match status" value="1"/>
</dbReference>
<organism evidence="11 12">
    <name type="scientific">Clostridium manihotivorum</name>
    <dbReference type="NCBI Taxonomy" id="2320868"/>
    <lineage>
        <taxon>Bacteria</taxon>
        <taxon>Bacillati</taxon>
        <taxon>Bacillota</taxon>
        <taxon>Clostridia</taxon>
        <taxon>Eubacteriales</taxon>
        <taxon>Clostridiaceae</taxon>
        <taxon>Clostridium</taxon>
    </lineage>
</organism>
<feature type="transmembrane region" description="Helical" evidence="9">
    <location>
        <begin position="319"/>
        <end position="341"/>
    </location>
</feature>
<keyword evidence="3" id="KW-0145">Chemotaxis</keyword>
<dbReference type="Proteomes" id="UP000286268">
    <property type="component" value="Chromosome"/>
</dbReference>
<dbReference type="Pfam" id="PF02743">
    <property type="entry name" value="dCache_1"/>
    <property type="match status" value="1"/>
</dbReference>
<dbReference type="Gene3D" id="1.10.287.950">
    <property type="entry name" value="Methyl-accepting chemotaxis protein"/>
    <property type="match status" value="1"/>
</dbReference>
<evidence type="ECO:0000256" key="1">
    <source>
        <dbReference type="ARBA" id="ARBA00004651"/>
    </source>
</evidence>
<dbReference type="InterPro" id="IPR004089">
    <property type="entry name" value="MCPsignal_dom"/>
</dbReference>
<dbReference type="Pfam" id="PF00015">
    <property type="entry name" value="MCPsignal"/>
    <property type="match status" value="1"/>
</dbReference>
<name>A0A3R5QWE8_9CLOT</name>
<dbReference type="Gene3D" id="3.30.450.20">
    <property type="entry name" value="PAS domain"/>
    <property type="match status" value="2"/>
</dbReference>
<dbReference type="KEGG" id="cmah:C1I91_20415"/>
<feature type="domain" description="Methyl-accepting transducer" evidence="10">
    <location>
        <begin position="406"/>
        <end position="670"/>
    </location>
</feature>
<accession>A0A3R5QWE8</accession>
<evidence type="ECO:0000256" key="9">
    <source>
        <dbReference type="SAM" id="Phobius"/>
    </source>
</evidence>
<keyword evidence="12" id="KW-1185">Reference proteome</keyword>
<dbReference type="PANTHER" id="PTHR32089:SF112">
    <property type="entry name" value="LYSOZYME-LIKE PROTEIN-RELATED"/>
    <property type="match status" value="1"/>
</dbReference>
<keyword evidence="4 9" id="KW-0812">Transmembrane</keyword>
<dbReference type="SMART" id="SM00283">
    <property type="entry name" value="MA"/>
    <property type="match status" value="1"/>
</dbReference>
<evidence type="ECO:0000256" key="2">
    <source>
        <dbReference type="ARBA" id="ARBA00022475"/>
    </source>
</evidence>
<evidence type="ECO:0000313" key="11">
    <source>
        <dbReference type="EMBL" id="QAA33803.1"/>
    </source>
</evidence>
<evidence type="ECO:0000259" key="10">
    <source>
        <dbReference type="PROSITE" id="PS50111"/>
    </source>
</evidence>
<dbReference type="CDD" id="cd12912">
    <property type="entry name" value="PDC2_MCP_like"/>
    <property type="match status" value="1"/>
</dbReference>
<reference evidence="11 12" key="1">
    <citation type="submission" date="2018-01" db="EMBL/GenBank/DDBJ databases">
        <title>Genome Sequencing and Assembly of Anaerobacter polyendosporus strain CT4.</title>
        <authorList>
            <person name="Tachaapaikoon C."/>
            <person name="Sutheeworapong S."/>
            <person name="Jenjaroenpun P."/>
            <person name="Wongsurawat T."/>
            <person name="Nookeaw I."/>
            <person name="Cheawchanlertfa P."/>
            <person name="Kosugi A."/>
            <person name="Cheevadhanarak S."/>
            <person name="Ratanakhanokchai K."/>
        </authorList>
    </citation>
    <scope>NUCLEOTIDE SEQUENCE [LARGE SCALE GENOMIC DNA]</scope>
    <source>
        <strain evidence="11 12">CT4</strain>
    </source>
</reference>
<dbReference type="InterPro" id="IPR033479">
    <property type="entry name" value="dCache_1"/>
</dbReference>
<dbReference type="OrthoDB" id="9762005at2"/>
<protein>
    <recommendedName>
        <fullName evidence="10">Methyl-accepting transducer domain-containing protein</fullName>
    </recommendedName>
</protein>
<keyword evidence="7 8" id="KW-0807">Transducer</keyword>
<dbReference type="GO" id="GO:0007165">
    <property type="term" value="P:signal transduction"/>
    <property type="evidence" value="ECO:0007669"/>
    <property type="project" value="UniProtKB-KW"/>
</dbReference>
<proteinExistence type="predicted"/>
<feature type="transmembrane region" description="Helical" evidence="9">
    <location>
        <begin position="12"/>
        <end position="34"/>
    </location>
</feature>
<dbReference type="AlphaFoldDB" id="A0A3R5QWE8"/>
<dbReference type="SUPFAM" id="SSF58104">
    <property type="entry name" value="Methyl-accepting chemotaxis protein (MCP) signaling domain"/>
    <property type="match status" value="1"/>
</dbReference>
<sequence>MKFVRSIRSKLILFISTSILVILSIIIGTVTVSIRSTSVQEAYSNSKTEAESVSKEIKNQLDVDFDIARTTANSFKGFRINNQTNRELMSDILKNVLSENKDILALWTAWEPNALDNKDAEYRNKPGHDATGRFIPYWHYSDSKVVLEPLVDYDKPGAGDYYLLAKASGEEVILEPYLYNVGGKEVLMTSLVVPIKVNGTFLGVVGVDLSLDSLQTINNKIKFYQTGYSTIVTNTGTYVANPKKELITKNLFDYDLKEKDSIKTAFSNGQAVNTTQTSNIDGKKTYVSFVPINIGKTAKPWYIEAVVPISEITNQVDKLVIFMITLSTLGLLLMVAVVSYISSKISNPVKALSVNINNLANFNLSNENISNIDKYSSMKDEIGLISRSLVTMQNNFIELISKIGASSEELSCVADETSSVTEELSGTAQSQTESMQELIKTTNVMAVSIENVAENTSKLAEIIGNSTEKSSIAKNQIITSVDNSNKGKDSMSTLIIEMSGIQKSMTQLAASINKVGESTGEIRGIIDIINSIAEQTNLLALIAAIEAARAGEAGKGFAVVADEVRKLAEESSKSTGIISSLINNVEKEITNSVNSSNLNAKTIENGVIVVENTGVIFQNIFESVQNTNDLIQDILNNIDMMNGLAQEVAKVTSDQVAAAEEILATSEQLGEGSNQVSAGSEEIAKTTEELARNASDMRNLILKFKMD</sequence>
<gene>
    <name evidence="11" type="ORF">C1I91_20415</name>
</gene>
<dbReference type="GO" id="GO:0005886">
    <property type="term" value="C:plasma membrane"/>
    <property type="evidence" value="ECO:0007669"/>
    <property type="project" value="UniProtKB-SubCell"/>
</dbReference>
<keyword evidence="5 9" id="KW-1133">Transmembrane helix</keyword>
<evidence type="ECO:0000256" key="8">
    <source>
        <dbReference type="PROSITE-ProRule" id="PRU00284"/>
    </source>
</evidence>
<keyword evidence="2" id="KW-1003">Cell membrane</keyword>
<dbReference type="EMBL" id="CP025746">
    <property type="protein sequence ID" value="QAA33803.1"/>
    <property type="molecule type" value="Genomic_DNA"/>
</dbReference>
<evidence type="ECO:0000256" key="6">
    <source>
        <dbReference type="ARBA" id="ARBA00023136"/>
    </source>
</evidence>
<evidence type="ECO:0000256" key="5">
    <source>
        <dbReference type="ARBA" id="ARBA00022989"/>
    </source>
</evidence>
<keyword evidence="6 9" id="KW-0472">Membrane</keyword>
<evidence type="ECO:0000256" key="3">
    <source>
        <dbReference type="ARBA" id="ARBA00022500"/>
    </source>
</evidence>
<evidence type="ECO:0000256" key="7">
    <source>
        <dbReference type="ARBA" id="ARBA00023224"/>
    </source>
</evidence>
<comment type="subcellular location">
    <subcellularLocation>
        <location evidence="1">Cell membrane</location>
        <topology evidence="1">Multi-pass membrane protein</topology>
    </subcellularLocation>
</comment>
<evidence type="ECO:0000256" key="4">
    <source>
        <dbReference type="ARBA" id="ARBA00022692"/>
    </source>
</evidence>
<dbReference type="PROSITE" id="PS50111">
    <property type="entry name" value="CHEMOTAXIS_TRANSDUC_2"/>
    <property type="match status" value="1"/>
</dbReference>
<evidence type="ECO:0000313" key="12">
    <source>
        <dbReference type="Proteomes" id="UP000286268"/>
    </source>
</evidence>